<evidence type="ECO:0000256" key="2">
    <source>
        <dbReference type="ARBA" id="ARBA00023125"/>
    </source>
</evidence>
<evidence type="ECO:0000256" key="4">
    <source>
        <dbReference type="PROSITE-ProRule" id="PRU00335"/>
    </source>
</evidence>
<dbReference type="SUPFAM" id="SSF48498">
    <property type="entry name" value="Tetracyclin repressor-like, C-terminal domain"/>
    <property type="match status" value="1"/>
</dbReference>
<dbReference type="Gene3D" id="1.10.357.10">
    <property type="entry name" value="Tetracycline Repressor, domain 2"/>
    <property type="match status" value="1"/>
</dbReference>
<keyword evidence="2 4" id="KW-0238">DNA-binding</keyword>
<evidence type="ECO:0000313" key="7">
    <source>
        <dbReference type="Proteomes" id="UP001108027"/>
    </source>
</evidence>
<dbReference type="PANTHER" id="PTHR47506">
    <property type="entry name" value="TRANSCRIPTIONAL REGULATORY PROTEIN"/>
    <property type="match status" value="1"/>
</dbReference>
<dbReference type="Proteomes" id="UP001108027">
    <property type="component" value="Unassembled WGS sequence"/>
</dbReference>
<evidence type="ECO:0000313" key="6">
    <source>
        <dbReference type="EMBL" id="MCC4309712.1"/>
    </source>
</evidence>
<gene>
    <name evidence="6" type="ORF">LL252_14155</name>
</gene>
<dbReference type="PRINTS" id="PR00455">
    <property type="entry name" value="HTHTETR"/>
</dbReference>
<dbReference type="InterPro" id="IPR036271">
    <property type="entry name" value="Tet_transcr_reg_TetR-rel_C_sf"/>
</dbReference>
<dbReference type="Pfam" id="PF21993">
    <property type="entry name" value="TetR_C_13_2"/>
    <property type="match status" value="1"/>
</dbReference>
<dbReference type="InterPro" id="IPR001647">
    <property type="entry name" value="HTH_TetR"/>
</dbReference>
<keyword evidence="7" id="KW-1185">Reference proteome</keyword>
<accession>A0A9Q3UQQ3</accession>
<feature type="DNA-binding region" description="H-T-H motif" evidence="4">
    <location>
        <begin position="28"/>
        <end position="47"/>
    </location>
</feature>
<dbReference type="PROSITE" id="PS50977">
    <property type="entry name" value="HTH_TETR_2"/>
    <property type="match status" value="1"/>
</dbReference>
<keyword evidence="3" id="KW-0804">Transcription</keyword>
<dbReference type="AlphaFoldDB" id="A0A9Q3UQQ3"/>
<name>A0A9Q3UQQ3_9GAMM</name>
<dbReference type="SUPFAM" id="SSF46689">
    <property type="entry name" value="Homeodomain-like"/>
    <property type="match status" value="1"/>
</dbReference>
<reference evidence="6" key="1">
    <citation type="submission" date="2021-10" db="EMBL/GenBank/DDBJ databases">
        <title>The diversity and Nitrogen Metabolism of Culturable Nitrate-Utilizing Bacteria Within the Oxygen Minimum Zone of the Changjiang (Yangtze River)Estuary.</title>
        <authorList>
            <person name="Zhang D."/>
            <person name="Zheng J."/>
            <person name="Liu S."/>
            <person name="He W."/>
        </authorList>
    </citation>
    <scope>NUCLEOTIDE SEQUENCE</scope>
    <source>
        <strain evidence="6">FXH-223</strain>
    </source>
</reference>
<dbReference type="InterPro" id="IPR009057">
    <property type="entry name" value="Homeodomain-like_sf"/>
</dbReference>
<evidence type="ECO:0000256" key="1">
    <source>
        <dbReference type="ARBA" id="ARBA00023015"/>
    </source>
</evidence>
<dbReference type="Pfam" id="PF00440">
    <property type="entry name" value="TetR_N"/>
    <property type="match status" value="1"/>
</dbReference>
<keyword evidence="1" id="KW-0805">Transcription regulation</keyword>
<sequence length="191" mass="20106">MAARPKHRDNLVHTAARLFRQRGYAATGVNDILKEAGAPKGSFYHYFPGGKEELGAAAIRHAGALVTGTLERLALAHGGPGETLRAYGVLLAGWLADSEYRDGCPLATTVLEVTPQSAPITAAAEEAYHRWRGTLAAIIAPEDAHSAAALRLASLTVSALEGALIQARVARSPAPIREACDQLAALIDTNH</sequence>
<dbReference type="GO" id="GO:0003677">
    <property type="term" value="F:DNA binding"/>
    <property type="evidence" value="ECO:0007669"/>
    <property type="project" value="UniProtKB-UniRule"/>
</dbReference>
<proteinExistence type="predicted"/>
<organism evidence="6 7">
    <name type="scientific">Alloalcanivorax marinus</name>
    <dbReference type="NCBI Taxonomy" id="1177169"/>
    <lineage>
        <taxon>Bacteria</taxon>
        <taxon>Pseudomonadati</taxon>
        <taxon>Pseudomonadota</taxon>
        <taxon>Gammaproteobacteria</taxon>
        <taxon>Oceanospirillales</taxon>
        <taxon>Alcanivoracaceae</taxon>
        <taxon>Alloalcanivorax</taxon>
    </lineage>
</organism>
<dbReference type="PANTHER" id="PTHR47506:SF3">
    <property type="entry name" value="HTH-TYPE TRANSCRIPTIONAL REGULATOR LMRA"/>
    <property type="match status" value="1"/>
</dbReference>
<comment type="caution">
    <text evidence="6">The sequence shown here is derived from an EMBL/GenBank/DDBJ whole genome shotgun (WGS) entry which is preliminary data.</text>
</comment>
<dbReference type="InterPro" id="IPR054156">
    <property type="entry name" value="YxaF_TetR_C"/>
</dbReference>
<dbReference type="RefSeq" id="WP_228234478.1">
    <property type="nucleotide sequence ID" value="NZ_ARXL01000008.1"/>
</dbReference>
<feature type="domain" description="HTH tetR-type" evidence="5">
    <location>
        <begin position="5"/>
        <end position="65"/>
    </location>
</feature>
<dbReference type="EMBL" id="JAJGNA010000020">
    <property type="protein sequence ID" value="MCC4309712.1"/>
    <property type="molecule type" value="Genomic_DNA"/>
</dbReference>
<evidence type="ECO:0000256" key="3">
    <source>
        <dbReference type="ARBA" id="ARBA00023163"/>
    </source>
</evidence>
<evidence type="ECO:0000259" key="5">
    <source>
        <dbReference type="PROSITE" id="PS50977"/>
    </source>
</evidence>
<protein>
    <submittedName>
        <fullName evidence="6">TetR/AcrR family transcriptional regulator</fullName>
    </submittedName>
</protein>